<dbReference type="SMART" id="SM00477">
    <property type="entry name" value="NUC"/>
    <property type="match status" value="1"/>
</dbReference>
<keyword evidence="4 8" id="KW-0479">Metal-binding</keyword>
<dbReference type="PANTHER" id="PTHR13966">
    <property type="entry name" value="ENDONUCLEASE RELATED"/>
    <property type="match status" value="1"/>
</dbReference>
<evidence type="ECO:0000256" key="2">
    <source>
        <dbReference type="ARBA" id="ARBA00010052"/>
    </source>
</evidence>
<dbReference type="InterPro" id="IPR044929">
    <property type="entry name" value="DNA/RNA_non-sp_Endonuclease_sf"/>
</dbReference>
<evidence type="ECO:0000313" key="13">
    <source>
        <dbReference type="Proteomes" id="UP000732105"/>
    </source>
</evidence>
<comment type="similarity">
    <text evidence="2 8">Belongs to the DNA/RNA non-specific endonuclease family.</text>
</comment>
<evidence type="ECO:0000256" key="9">
    <source>
        <dbReference type="SAM" id="SignalP"/>
    </source>
</evidence>
<dbReference type="Proteomes" id="UP000732105">
    <property type="component" value="Unassembled WGS sequence"/>
</dbReference>
<dbReference type="Gene3D" id="3.40.570.10">
    <property type="entry name" value="Extracellular Endonuclease, subunit A"/>
    <property type="match status" value="1"/>
</dbReference>
<evidence type="ECO:0000256" key="4">
    <source>
        <dbReference type="ARBA" id="ARBA00022723"/>
    </source>
</evidence>
<evidence type="ECO:0000256" key="8">
    <source>
        <dbReference type="RuleBase" id="RU366055"/>
    </source>
</evidence>
<comment type="cofactor">
    <cofactor evidence="1 8">
        <name>Mg(2+)</name>
        <dbReference type="ChEBI" id="CHEBI:18420"/>
    </cofactor>
</comment>
<dbReference type="InterPro" id="IPR001604">
    <property type="entry name" value="Endo_G_ENPP1-like_dom"/>
</dbReference>
<evidence type="ECO:0000256" key="3">
    <source>
        <dbReference type="ARBA" id="ARBA00022722"/>
    </source>
</evidence>
<reference evidence="12 13" key="1">
    <citation type="submission" date="2018-12" db="EMBL/GenBank/DDBJ databases">
        <title>Marinifilum JC070 sp. nov., a marine bacterium isolated from Yongle Blue Hole in the South China Sea.</title>
        <authorList>
            <person name="Fu T."/>
        </authorList>
    </citation>
    <scope>NUCLEOTIDE SEQUENCE [LARGE SCALE GENOMIC DNA]</scope>
    <source>
        <strain evidence="12 13">JC070</strain>
    </source>
</reference>
<evidence type="ECO:0000313" key="12">
    <source>
        <dbReference type="EMBL" id="NOU59672.1"/>
    </source>
</evidence>
<dbReference type="InterPro" id="IPR044925">
    <property type="entry name" value="His-Me_finger_sf"/>
</dbReference>
<dbReference type="PROSITE" id="PS01070">
    <property type="entry name" value="NUCLEASE_NON_SPEC"/>
    <property type="match status" value="1"/>
</dbReference>
<proteinExistence type="inferred from homology"/>
<dbReference type="RefSeq" id="WP_171594945.1">
    <property type="nucleotide sequence ID" value="NZ_RZNH01000009.1"/>
</dbReference>
<sequence length="290" mass="32649">MKKLLALFVTLLSLCAYAQDNKYQPSSKGEIVKHQHYILSYAEDHEQAEWVAYELTAHETVKLVERADKFRPDPSVSSGSARLADYKASGYDRGHLAPAADMGFSATAMSESFYMSNMSPQKPSFNRGIWKQLESLVRSYAKSYGKIYVVTGPVLNTSAQQIGNGVTVPNRYYKIIMRGEGENRKMIAFLLSNAKHDQDISKFVVNTDIIESISGIDFFPQLPDNLEDKLEYNVDKENWYFDPSINTNKTRKNESVTTASIQCCGTTKSGSKCKRKAAAGSKYCWQHQQK</sequence>
<dbReference type="InterPro" id="IPR018524">
    <property type="entry name" value="DNA/RNA_endonuclease_AS"/>
</dbReference>
<feature type="chain" id="PRO_5047033205" description="Endonuclease" evidence="9">
    <location>
        <begin position="19"/>
        <end position="290"/>
    </location>
</feature>
<evidence type="ECO:0000256" key="6">
    <source>
        <dbReference type="ARBA" id="ARBA00022801"/>
    </source>
</evidence>
<keyword evidence="13" id="KW-1185">Reference proteome</keyword>
<feature type="domain" description="ENPP1-3/EXOG-like endonuclease/phosphodiesterase" evidence="10">
    <location>
        <begin position="34"/>
        <end position="225"/>
    </location>
</feature>
<evidence type="ECO:0000259" key="10">
    <source>
        <dbReference type="SMART" id="SM00477"/>
    </source>
</evidence>
<dbReference type="InterPro" id="IPR040255">
    <property type="entry name" value="Non-specific_endonuclease"/>
</dbReference>
<keyword evidence="7" id="KW-0460">Magnesium</keyword>
<protein>
    <recommendedName>
        <fullName evidence="8">Endonuclease</fullName>
        <ecNumber evidence="8">3.1.30.-</ecNumber>
    </recommendedName>
</protein>
<dbReference type="Pfam" id="PF01223">
    <property type="entry name" value="Endonuclease_NS"/>
    <property type="match status" value="1"/>
</dbReference>
<keyword evidence="9" id="KW-0732">Signal</keyword>
<evidence type="ECO:0000256" key="5">
    <source>
        <dbReference type="ARBA" id="ARBA00022759"/>
    </source>
</evidence>
<comment type="caution">
    <text evidence="12">The sequence shown here is derived from an EMBL/GenBank/DDBJ whole genome shotgun (WGS) entry which is preliminary data.</text>
</comment>
<keyword evidence="5 8" id="KW-0255">Endonuclease</keyword>
<organism evidence="12 13">
    <name type="scientific">Marinifilum caeruleilacunae</name>
    <dbReference type="NCBI Taxonomy" id="2499076"/>
    <lineage>
        <taxon>Bacteria</taxon>
        <taxon>Pseudomonadati</taxon>
        <taxon>Bacteroidota</taxon>
        <taxon>Bacteroidia</taxon>
        <taxon>Marinilabiliales</taxon>
        <taxon>Marinifilaceae</taxon>
    </lineage>
</organism>
<evidence type="ECO:0000259" key="11">
    <source>
        <dbReference type="SMART" id="SM00892"/>
    </source>
</evidence>
<keyword evidence="3 8" id="KW-0540">Nuclease</keyword>
<feature type="signal peptide" evidence="9">
    <location>
        <begin position="1"/>
        <end position="18"/>
    </location>
</feature>
<dbReference type="EC" id="3.1.30.-" evidence="8"/>
<dbReference type="PANTHER" id="PTHR13966:SF5">
    <property type="entry name" value="ENDONUCLEASE G, MITOCHONDRIAL"/>
    <property type="match status" value="1"/>
</dbReference>
<name>A0ABX1WUC7_9BACT</name>
<keyword evidence="6 8" id="KW-0378">Hydrolase</keyword>
<gene>
    <name evidence="12" type="ORF">ELS83_07560</name>
</gene>
<dbReference type="SMART" id="SM00892">
    <property type="entry name" value="Endonuclease_NS"/>
    <property type="match status" value="1"/>
</dbReference>
<dbReference type="GO" id="GO:0004519">
    <property type="term" value="F:endonuclease activity"/>
    <property type="evidence" value="ECO:0007669"/>
    <property type="project" value="UniProtKB-KW"/>
</dbReference>
<dbReference type="CDD" id="cd00091">
    <property type="entry name" value="NUC"/>
    <property type="match status" value="1"/>
</dbReference>
<accession>A0ABX1WUC7</accession>
<dbReference type="SUPFAM" id="SSF54060">
    <property type="entry name" value="His-Me finger endonucleases"/>
    <property type="match status" value="1"/>
</dbReference>
<evidence type="ECO:0000256" key="7">
    <source>
        <dbReference type="ARBA" id="ARBA00022842"/>
    </source>
</evidence>
<dbReference type="EMBL" id="RZNH01000009">
    <property type="protein sequence ID" value="NOU59672.1"/>
    <property type="molecule type" value="Genomic_DNA"/>
</dbReference>
<evidence type="ECO:0000256" key="1">
    <source>
        <dbReference type="ARBA" id="ARBA00001946"/>
    </source>
</evidence>
<feature type="domain" description="DNA/RNA non-specific endonuclease/pyrophosphatase/phosphodiesterase" evidence="11">
    <location>
        <begin position="33"/>
        <end position="225"/>
    </location>
</feature>
<dbReference type="InterPro" id="IPR020821">
    <property type="entry name" value="ENPP1-3/EXOG-like_nuc-like"/>
</dbReference>